<feature type="transmembrane region" description="Helical" evidence="1">
    <location>
        <begin position="12"/>
        <end position="32"/>
    </location>
</feature>
<dbReference type="Proteomes" id="UP000535415">
    <property type="component" value="Unassembled WGS sequence"/>
</dbReference>
<feature type="transmembrane region" description="Helical" evidence="1">
    <location>
        <begin position="44"/>
        <end position="66"/>
    </location>
</feature>
<evidence type="ECO:0008006" key="4">
    <source>
        <dbReference type="Google" id="ProtNLM"/>
    </source>
</evidence>
<evidence type="ECO:0000313" key="2">
    <source>
        <dbReference type="EMBL" id="MBB5721626.1"/>
    </source>
</evidence>
<keyword evidence="3" id="KW-1185">Reference proteome</keyword>
<comment type="caution">
    <text evidence="2">The sequence shown here is derived from an EMBL/GenBank/DDBJ whole genome shotgun (WGS) entry which is preliminary data.</text>
</comment>
<evidence type="ECO:0000313" key="3">
    <source>
        <dbReference type="Proteomes" id="UP000535415"/>
    </source>
</evidence>
<feature type="transmembrane region" description="Helical" evidence="1">
    <location>
        <begin position="159"/>
        <end position="181"/>
    </location>
</feature>
<feature type="transmembrane region" description="Helical" evidence="1">
    <location>
        <begin position="87"/>
        <end position="110"/>
    </location>
</feature>
<keyword evidence="1" id="KW-0812">Transmembrane</keyword>
<sequence>MKQRPSWRRALCWVAGFGLCVFVLHLILNWSMDFVSGMNAMSGSGAMIGLIAVSLVIYALLIATPFMPGIEVGIALLMLKGASVAPFVYLATVVGLMVAYVIGQTIPLAWLHKVFRDLRLKKACAFIDRIETTPPAERQAAQRALLPAWLAKLTIDYRYATIGLLLNVPGTFAIGGGGGILMAAGLSRLFSGWAIFVTLLVATLPVPLVVWVMGVSVLG</sequence>
<protein>
    <recommendedName>
        <fullName evidence="4">TVP38/TMEM64 family membrane protein</fullName>
    </recommendedName>
</protein>
<proteinExistence type="predicted"/>
<reference evidence="2 3" key="1">
    <citation type="submission" date="2020-08" db="EMBL/GenBank/DDBJ databases">
        <title>Genomic Encyclopedia of Type Strains, Phase IV (KMG-IV): sequencing the most valuable type-strain genomes for metagenomic binning, comparative biology and taxonomic classification.</title>
        <authorList>
            <person name="Goeker M."/>
        </authorList>
    </citation>
    <scope>NUCLEOTIDE SEQUENCE [LARGE SCALE GENOMIC DNA]</scope>
    <source>
        <strain evidence="2 3">DSM 101064</strain>
    </source>
</reference>
<evidence type="ECO:0000256" key="1">
    <source>
        <dbReference type="SAM" id="Phobius"/>
    </source>
</evidence>
<accession>A0A7W9BJG0</accession>
<feature type="transmembrane region" description="Helical" evidence="1">
    <location>
        <begin position="193"/>
        <end position="213"/>
    </location>
</feature>
<gene>
    <name evidence="2" type="ORF">FHS72_001238</name>
</gene>
<dbReference type="EMBL" id="JACIJM010000003">
    <property type="protein sequence ID" value="MBB5721626.1"/>
    <property type="molecule type" value="Genomic_DNA"/>
</dbReference>
<dbReference type="RefSeq" id="WP_183527140.1">
    <property type="nucleotide sequence ID" value="NZ_JACIJM010000003.1"/>
</dbReference>
<name>A0A7W9BJG0_9RHOB</name>
<keyword evidence="1" id="KW-1133">Transmembrane helix</keyword>
<dbReference type="AlphaFoldDB" id="A0A7W9BJG0"/>
<keyword evidence="1" id="KW-0472">Membrane</keyword>
<organism evidence="2 3">
    <name type="scientific">Yoonia ponticola</name>
    <dbReference type="NCBI Taxonomy" id="1524255"/>
    <lineage>
        <taxon>Bacteria</taxon>
        <taxon>Pseudomonadati</taxon>
        <taxon>Pseudomonadota</taxon>
        <taxon>Alphaproteobacteria</taxon>
        <taxon>Rhodobacterales</taxon>
        <taxon>Paracoccaceae</taxon>
        <taxon>Yoonia</taxon>
    </lineage>
</organism>